<accession>A0A101GMG8</accession>
<dbReference type="PATRIC" id="fig|2198.4.peg.1674"/>
<feature type="transmembrane region" description="Helical" evidence="1">
    <location>
        <begin position="391"/>
        <end position="417"/>
    </location>
</feature>
<feature type="transmembrane region" description="Helical" evidence="1">
    <location>
        <begin position="429"/>
        <end position="446"/>
    </location>
</feature>
<feature type="transmembrane region" description="Helical" evidence="1">
    <location>
        <begin position="174"/>
        <end position="192"/>
    </location>
</feature>
<feature type="transmembrane region" description="Helical" evidence="1">
    <location>
        <begin position="352"/>
        <end position="379"/>
    </location>
</feature>
<evidence type="ECO:0000313" key="4">
    <source>
        <dbReference type="Proteomes" id="UP000054323"/>
    </source>
</evidence>
<feature type="transmembrane region" description="Helical" evidence="1">
    <location>
        <begin position="20"/>
        <end position="43"/>
    </location>
</feature>
<keyword evidence="1" id="KW-0812">Transmembrane</keyword>
<evidence type="ECO:0000259" key="2">
    <source>
        <dbReference type="Pfam" id="PF01970"/>
    </source>
</evidence>
<dbReference type="InterPro" id="IPR002823">
    <property type="entry name" value="DUF112_TM"/>
</dbReference>
<evidence type="ECO:0000256" key="1">
    <source>
        <dbReference type="SAM" id="Phobius"/>
    </source>
</evidence>
<dbReference type="Pfam" id="PF01970">
    <property type="entry name" value="TctA"/>
    <property type="match status" value="1"/>
</dbReference>
<feature type="domain" description="DUF112" evidence="2">
    <location>
        <begin position="91"/>
        <end position="432"/>
    </location>
</feature>
<feature type="transmembrane region" description="Helical" evidence="1">
    <location>
        <begin position="55"/>
        <end position="76"/>
    </location>
</feature>
<dbReference type="AlphaFoldDB" id="A0A101GMG8"/>
<feature type="transmembrane region" description="Helical" evidence="1">
    <location>
        <begin position="230"/>
        <end position="251"/>
    </location>
</feature>
<feature type="transmembrane region" description="Helical" evidence="1">
    <location>
        <begin position="199"/>
        <end position="224"/>
    </location>
</feature>
<organism evidence="3 4">
    <name type="scientific">Methanoculleus marisnigri</name>
    <dbReference type="NCBI Taxonomy" id="2198"/>
    <lineage>
        <taxon>Archaea</taxon>
        <taxon>Methanobacteriati</taxon>
        <taxon>Methanobacteriota</taxon>
        <taxon>Stenosarchaea group</taxon>
        <taxon>Methanomicrobia</taxon>
        <taxon>Methanomicrobiales</taxon>
        <taxon>Methanomicrobiaceae</taxon>
        <taxon>Methanoculleus</taxon>
    </lineage>
</organism>
<keyword evidence="1" id="KW-0472">Membrane</keyword>
<dbReference type="PANTHER" id="PTHR42204:SF1">
    <property type="entry name" value="INTEGRAL MEMBRANE PROTEIN"/>
    <property type="match status" value="1"/>
</dbReference>
<name>A0A101GMG8_9EURY</name>
<protein>
    <recommendedName>
        <fullName evidence="2">DUF112 domain-containing protein</fullName>
    </recommendedName>
</protein>
<feature type="transmembrane region" description="Helical" evidence="1">
    <location>
        <begin position="145"/>
        <end position="168"/>
    </location>
</feature>
<gene>
    <name evidence="3" type="ORF">XD82_1293</name>
</gene>
<feature type="transmembrane region" description="Helical" evidence="1">
    <location>
        <begin position="272"/>
        <end position="297"/>
    </location>
</feature>
<reference evidence="4" key="1">
    <citation type="journal article" date="2015" name="MBio">
        <title>Genome-Resolved Metagenomic Analysis Reveals Roles for Candidate Phyla and Other Microbial Community Members in Biogeochemical Transformations in Oil Reservoirs.</title>
        <authorList>
            <person name="Hu P."/>
            <person name="Tom L."/>
            <person name="Singh A."/>
            <person name="Thomas B.C."/>
            <person name="Baker B.J."/>
            <person name="Piceno Y.M."/>
            <person name="Andersen G.L."/>
            <person name="Banfield J.F."/>
        </authorList>
    </citation>
    <scope>NUCLEOTIDE SEQUENCE [LARGE SCALE GENOMIC DNA]</scope>
</reference>
<keyword evidence="1" id="KW-1133">Transmembrane helix</keyword>
<dbReference type="PANTHER" id="PTHR42204">
    <property type="entry name" value="INTEGRAL MEMBRANE PROTEIN"/>
    <property type="match status" value="1"/>
</dbReference>
<feature type="transmembrane region" description="Helical" evidence="1">
    <location>
        <begin position="309"/>
        <end position="331"/>
    </location>
</feature>
<sequence>MTVSWDTIRLVYPRRFQPVINVLFGIVLGAAVGIGCGAVSGLVPGIHANTMAGVLLSLQALLLAWFDPVVVASAMFATLVTHTFLDNVPGPVVVASAMFSTLVTHTFLDNVPSTFLGIPDADTSLAVLPAHALCLEGRGEEAVRISALGSAAGVALSLPLALAFVLVLPALQPAIDWGIGLVILAVAGYLIVVSESPGWALAVFSVSGILGLFSLGYSFLAWPAGGESGVLMPLLSGLFGIAVLLKASHGVMPAQHFSGIDLPRGTVRRSSLLGSVAGALVGWLPGLSSATANALLTSVIGYDSNPREYILATSAANTVNAFLGLAAFYAVSRTRSGVMAAISALEEMPPATAILLAGAIAAVGAYLLTILFSSMAGWFSGVNVTNLNYAVIAFVVLLSLFLCGPFGGLILLLATAVGYVPTLVNIRRVYCMGAIMVPVMVYSFGII</sequence>
<dbReference type="Proteomes" id="UP000054323">
    <property type="component" value="Unassembled WGS sequence"/>
</dbReference>
<dbReference type="EMBL" id="LGGD01000164">
    <property type="protein sequence ID" value="KUK61123.1"/>
    <property type="molecule type" value="Genomic_DNA"/>
</dbReference>
<proteinExistence type="predicted"/>
<comment type="caution">
    <text evidence="3">The sequence shown here is derived from an EMBL/GenBank/DDBJ whole genome shotgun (WGS) entry which is preliminary data.</text>
</comment>
<evidence type="ECO:0000313" key="3">
    <source>
        <dbReference type="EMBL" id="KUK61123.1"/>
    </source>
</evidence>